<evidence type="ECO:0000256" key="1">
    <source>
        <dbReference type="ARBA" id="ARBA00004442"/>
    </source>
</evidence>
<proteinExistence type="inferred from homology"/>
<dbReference type="AlphaFoldDB" id="A0A1E5E268"/>
<organism evidence="9 10">
    <name type="scientific">Vibrio rumoiensis 1S-45</name>
    <dbReference type="NCBI Taxonomy" id="1188252"/>
    <lineage>
        <taxon>Bacteria</taxon>
        <taxon>Pseudomonadati</taxon>
        <taxon>Pseudomonadota</taxon>
        <taxon>Gammaproteobacteria</taxon>
        <taxon>Vibrionales</taxon>
        <taxon>Vibrionaceae</taxon>
        <taxon>Vibrio</taxon>
    </lineage>
</organism>
<keyword evidence="6" id="KW-0472">Membrane</keyword>
<keyword evidence="8" id="KW-0732">Signal</keyword>
<feature type="chain" id="PRO_5009174603" evidence="8">
    <location>
        <begin position="22"/>
        <end position="446"/>
    </location>
</feature>
<feature type="signal peptide" evidence="8">
    <location>
        <begin position="1"/>
        <end position="21"/>
    </location>
</feature>
<evidence type="ECO:0000313" key="9">
    <source>
        <dbReference type="EMBL" id="OEF25481.1"/>
    </source>
</evidence>
<dbReference type="Gene3D" id="1.20.1600.10">
    <property type="entry name" value="Outer membrane efflux proteins (OEP)"/>
    <property type="match status" value="1"/>
</dbReference>
<dbReference type="Proteomes" id="UP000094070">
    <property type="component" value="Unassembled WGS sequence"/>
</dbReference>
<keyword evidence="4" id="KW-1134">Transmembrane beta strand</keyword>
<dbReference type="OrthoDB" id="9813458at2"/>
<dbReference type="GO" id="GO:0015562">
    <property type="term" value="F:efflux transmembrane transporter activity"/>
    <property type="evidence" value="ECO:0007669"/>
    <property type="project" value="InterPro"/>
</dbReference>
<accession>A0A1E5E268</accession>
<gene>
    <name evidence="9" type="ORF">A1QC_08915</name>
</gene>
<comment type="similarity">
    <text evidence="2">Belongs to the outer membrane factor (OMF) (TC 1.B.17) family.</text>
</comment>
<dbReference type="NCBIfam" id="NF007002">
    <property type="entry name" value="PRK09465.1"/>
    <property type="match status" value="1"/>
</dbReference>
<evidence type="ECO:0000313" key="10">
    <source>
        <dbReference type="Proteomes" id="UP000094070"/>
    </source>
</evidence>
<dbReference type="Pfam" id="PF02321">
    <property type="entry name" value="OEP"/>
    <property type="match status" value="2"/>
</dbReference>
<dbReference type="InterPro" id="IPR058622">
    <property type="entry name" value="TolC"/>
</dbReference>
<dbReference type="InterPro" id="IPR051906">
    <property type="entry name" value="TolC-like"/>
</dbReference>
<reference evidence="9 10" key="1">
    <citation type="journal article" date="2012" name="Science">
        <title>Ecological populations of bacteria act as socially cohesive units of antibiotic production and resistance.</title>
        <authorList>
            <person name="Cordero O.X."/>
            <person name="Wildschutte H."/>
            <person name="Kirkup B."/>
            <person name="Proehl S."/>
            <person name="Ngo L."/>
            <person name="Hussain F."/>
            <person name="Le Roux F."/>
            <person name="Mincer T."/>
            <person name="Polz M.F."/>
        </authorList>
    </citation>
    <scope>NUCLEOTIDE SEQUENCE [LARGE SCALE GENOMIC DNA]</scope>
    <source>
        <strain evidence="9 10">1S-45</strain>
    </source>
</reference>
<dbReference type="RefSeq" id="WP_017024937.1">
    <property type="nucleotide sequence ID" value="NZ_AJYK02000062.1"/>
</dbReference>
<dbReference type="InterPro" id="IPR010130">
    <property type="entry name" value="T1SS_OMP_TolC"/>
</dbReference>
<dbReference type="GO" id="GO:1990281">
    <property type="term" value="C:efflux pump complex"/>
    <property type="evidence" value="ECO:0007669"/>
    <property type="project" value="TreeGrafter"/>
</dbReference>
<evidence type="ECO:0000256" key="4">
    <source>
        <dbReference type="ARBA" id="ARBA00022452"/>
    </source>
</evidence>
<dbReference type="NCBIfam" id="TIGR01844">
    <property type="entry name" value="type_I_sec_TolC"/>
    <property type="match status" value="1"/>
</dbReference>
<evidence type="ECO:0000256" key="3">
    <source>
        <dbReference type="ARBA" id="ARBA00022448"/>
    </source>
</evidence>
<dbReference type="PANTHER" id="PTHR30026">
    <property type="entry name" value="OUTER MEMBRANE PROTEIN TOLC"/>
    <property type="match status" value="1"/>
</dbReference>
<dbReference type="PANTHER" id="PTHR30026:SF20">
    <property type="entry name" value="OUTER MEMBRANE PROTEIN TOLC"/>
    <property type="match status" value="1"/>
</dbReference>
<dbReference type="eggNOG" id="COG1538">
    <property type="taxonomic scope" value="Bacteria"/>
</dbReference>
<dbReference type="GO" id="GO:0009279">
    <property type="term" value="C:cell outer membrane"/>
    <property type="evidence" value="ECO:0007669"/>
    <property type="project" value="UniProtKB-SubCell"/>
</dbReference>
<evidence type="ECO:0000256" key="2">
    <source>
        <dbReference type="ARBA" id="ARBA00007613"/>
    </source>
</evidence>
<dbReference type="InterPro" id="IPR003423">
    <property type="entry name" value="OMP_efflux"/>
</dbReference>
<comment type="caution">
    <text evidence="9">The sequence shown here is derived from an EMBL/GenBank/DDBJ whole genome shotgun (WGS) entry which is preliminary data.</text>
</comment>
<protein>
    <submittedName>
        <fullName evidence="9">Outer membrane channel protein TolC</fullName>
    </submittedName>
</protein>
<dbReference type="STRING" id="1188252.A1QC_08915"/>
<evidence type="ECO:0000256" key="8">
    <source>
        <dbReference type="SAM" id="SignalP"/>
    </source>
</evidence>
<keyword evidence="10" id="KW-1185">Reference proteome</keyword>
<sequence length="446" mass="49155">MKKLLPLFVSLTLGGAHLAHADDLAEIYNQAKENDPQLLSSKADRDAAFESIDSTRGVLLPQINLTAGYNITRNIDSHDSGRPSAYLDENNNFTAGLDFSQQLYQRDSWVNLDIAEQNARQQDSAYAAQQQDLILRVSQAYFGVLQAQDNLSFVSAEKKAVGRQLEQTKQRFEVGLSAITDVHDAQAQYDSVLADEILAQNDLTNSYEALREITGQDNKDLRVLDTKRFSANKPQTTQNSLVDEAQQKNLDLLTARIAQDIAKSNISLANSGYTPSLTLDAGYQYSDVDAHNDHSSLNNYKSNDYNVGINLVVPLYQGGSTSADVKTAEYQYVSASQQLEATYRGVVKNVRAYYNNINASIGTIRAYQQSVISAKSALEATEAGYEVGTRTIVDVLDSTRSLYDANRNLSDARYNYILSVLQLKQAVGTLSEQDILDINAGLVSTK</sequence>
<dbReference type="GO" id="GO:0015288">
    <property type="term" value="F:porin activity"/>
    <property type="evidence" value="ECO:0007669"/>
    <property type="project" value="TreeGrafter"/>
</dbReference>
<evidence type="ECO:0000256" key="6">
    <source>
        <dbReference type="ARBA" id="ARBA00023136"/>
    </source>
</evidence>
<evidence type="ECO:0000256" key="5">
    <source>
        <dbReference type="ARBA" id="ARBA00022692"/>
    </source>
</evidence>
<dbReference type="SUPFAM" id="SSF56954">
    <property type="entry name" value="Outer membrane efflux proteins (OEP)"/>
    <property type="match status" value="1"/>
</dbReference>
<evidence type="ECO:0000256" key="7">
    <source>
        <dbReference type="ARBA" id="ARBA00023237"/>
    </source>
</evidence>
<name>A0A1E5E268_9VIBR</name>
<keyword evidence="5" id="KW-0812">Transmembrane</keyword>
<keyword evidence="3" id="KW-0813">Transport</keyword>
<keyword evidence="7" id="KW-0998">Cell outer membrane</keyword>
<dbReference type="EMBL" id="AJYK02000062">
    <property type="protein sequence ID" value="OEF25481.1"/>
    <property type="molecule type" value="Genomic_DNA"/>
</dbReference>
<comment type="subcellular location">
    <subcellularLocation>
        <location evidence="1">Cell outer membrane</location>
    </subcellularLocation>
</comment>